<organism evidence="3 4">
    <name type="scientific">Mytilus galloprovincialis</name>
    <name type="common">Mediterranean mussel</name>
    <dbReference type="NCBI Taxonomy" id="29158"/>
    <lineage>
        <taxon>Eukaryota</taxon>
        <taxon>Metazoa</taxon>
        <taxon>Spiralia</taxon>
        <taxon>Lophotrochozoa</taxon>
        <taxon>Mollusca</taxon>
        <taxon>Bivalvia</taxon>
        <taxon>Autobranchia</taxon>
        <taxon>Pteriomorphia</taxon>
        <taxon>Mytilida</taxon>
        <taxon>Mytiloidea</taxon>
        <taxon>Mytilidae</taxon>
        <taxon>Mytilinae</taxon>
        <taxon>Mytilus</taxon>
    </lineage>
</organism>
<keyword evidence="2" id="KW-0812">Transmembrane</keyword>
<sequence>MTSSHNPSDTPYSETTGTVIGTTADYGLTSTSWRVTSEVTTPIKAHKSVGSHKPSDTPYSETTGKIKGTSTDYGLTSTSWRVTSEVTKPIIADKIVGTIIAVAIPVGIFLLMIAIMVFIIICLRRSKRIRTKKAPNEPRRHENMVTRKQNSSENIFYVNERNSPTLTQEFHRNKTFKNQEQFNSFNYPLSYHKPCSSHLNTYDNYRRGPDIAYGQSVLYRSLGYTIYQGNVPNQNGRSRRHYYH</sequence>
<dbReference type="OrthoDB" id="6199907at2759"/>
<reference evidence="3" key="1">
    <citation type="submission" date="2018-11" db="EMBL/GenBank/DDBJ databases">
        <authorList>
            <person name="Alioto T."/>
            <person name="Alioto T."/>
        </authorList>
    </citation>
    <scope>NUCLEOTIDE SEQUENCE</scope>
</reference>
<accession>A0A8B6EET9</accession>
<protein>
    <submittedName>
        <fullName evidence="3">Uncharacterized protein</fullName>
    </submittedName>
</protein>
<proteinExistence type="predicted"/>
<feature type="region of interest" description="Disordered" evidence="1">
    <location>
        <begin position="46"/>
        <end position="65"/>
    </location>
</feature>
<name>A0A8B6EET9_MYTGA</name>
<keyword evidence="2" id="KW-1133">Transmembrane helix</keyword>
<keyword evidence="4" id="KW-1185">Reference proteome</keyword>
<keyword evidence="2" id="KW-0472">Membrane</keyword>
<comment type="caution">
    <text evidence="3">The sequence shown here is derived from an EMBL/GenBank/DDBJ whole genome shotgun (WGS) entry which is preliminary data.</text>
</comment>
<dbReference type="EMBL" id="UYJE01005039">
    <property type="protein sequence ID" value="VDI33434.1"/>
    <property type="molecule type" value="Genomic_DNA"/>
</dbReference>
<evidence type="ECO:0000313" key="4">
    <source>
        <dbReference type="Proteomes" id="UP000596742"/>
    </source>
</evidence>
<evidence type="ECO:0000313" key="3">
    <source>
        <dbReference type="EMBL" id="VDI33434.1"/>
    </source>
</evidence>
<evidence type="ECO:0000256" key="2">
    <source>
        <dbReference type="SAM" id="Phobius"/>
    </source>
</evidence>
<feature type="transmembrane region" description="Helical" evidence="2">
    <location>
        <begin position="95"/>
        <end position="123"/>
    </location>
</feature>
<gene>
    <name evidence="3" type="ORF">MGAL_10B021231</name>
</gene>
<dbReference type="AlphaFoldDB" id="A0A8B6EET9"/>
<dbReference type="Proteomes" id="UP000596742">
    <property type="component" value="Unassembled WGS sequence"/>
</dbReference>
<evidence type="ECO:0000256" key="1">
    <source>
        <dbReference type="SAM" id="MobiDB-lite"/>
    </source>
</evidence>